<keyword evidence="3 7" id="KW-1133">Transmembrane helix</keyword>
<name>A0A3M7MJB5_9PLEO</name>
<keyword evidence="4 7" id="KW-0472">Membrane</keyword>
<dbReference type="InterPro" id="IPR052337">
    <property type="entry name" value="SAT4-like"/>
</dbReference>
<protein>
    <submittedName>
        <fullName evidence="9">Integral membrane</fullName>
    </submittedName>
</protein>
<accession>A0A3M7MJB5</accession>
<evidence type="ECO:0000313" key="10">
    <source>
        <dbReference type="Proteomes" id="UP000265663"/>
    </source>
</evidence>
<dbReference type="OrthoDB" id="3692617at2759"/>
<evidence type="ECO:0000313" key="9">
    <source>
        <dbReference type="EMBL" id="RMZ74449.1"/>
    </source>
</evidence>
<dbReference type="PANTHER" id="PTHR33048">
    <property type="entry name" value="PTH11-LIKE INTEGRAL MEMBRANE PROTEIN (AFU_ORTHOLOGUE AFUA_5G11245)"/>
    <property type="match status" value="1"/>
</dbReference>
<keyword evidence="10" id="KW-1185">Reference proteome</keyword>
<dbReference type="InterPro" id="IPR049326">
    <property type="entry name" value="Rhodopsin_dom_fungi"/>
</dbReference>
<evidence type="ECO:0000259" key="8">
    <source>
        <dbReference type="Pfam" id="PF20684"/>
    </source>
</evidence>
<evidence type="ECO:0000256" key="7">
    <source>
        <dbReference type="SAM" id="Phobius"/>
    </source>
</evidence>
<dbReference type="Pfam" id="PF20684">
    <property type="entry name" value="Fung_rhodopsin"/>
    <property type="match status" value="1"/>
</dbReference>
<feature type="domain" description="Rhodopsin" evidence="8">
    <location>
        <begin position="47"/>
        <end position="295"/>
    </location>
</feature>
<feature type="transmembrane region" description="Helical" evidence="7">
    <location>
        <begin position="144"/>
        <end position="164"/>
    </location>
</feature>
<feature type="transmembrane region" description="Helical" evidence="7">
    <location>
        <begin position="32"/>
        <end position="51"/>
    </location>
</feature>
<evidence type="ECO:0000256" key="1">
    <source>
        <dbReference type="ARBA" id="ARBA00004141"/>
    </source>
</evidence>
<evidence type="ECO:0000256" key="2">
    <source>
        <dbReference type="ARBA" id="ARBA00022692"/>
    </source>
</evidence>
<comment type="similarity">
    <text evidence="5">Belongs to the SAT4 family.</text>
</comment>
<dbReference type="GO" id="GO:0016020">
    <property type="term" value="C:membrane"/>
    <property type="evidence" value="ECO:0007669"/>
    <property type="project" value="UniProtKB-SubCell"/>
</dbReference>
<dbReference type="Proteomes" id="UP000265663">
    <property type="component" value="Unassembled WGS sequence"/>
</dbReference>
<dbReference type="PANTHER" id="PTHR33048:SF131">
    <property type="entry name" value="INTEGRAL MEMBRANE PROTEIN"/>
    <property type="match status" value="1"/>
</dbReference>
<feature type="compositionally biased region" description="Low complexity" evidence="6">
    <location>
        <begin position="308"/>
        <end position="320"/>
    </location>
</feature>
<feature type="region of interest" description="Disordered" evidence="6">
    <location>
        <begin position="308"/>
        <end position="367"/>
    </location>
</feature>
<keyword evidence="2 7" id="KW-0812">Transmembrane</keyword>
<feature type="transmembrane region" description="Helical" evidence="7">
    <location>
        <begin position="233"/>
        <end position="253"/>
    </location>
</feature>
<evidence type="ECO:0000256" key="6">
    <source>
        <dbReference type="SAM" id="MobiDB-lite"/>
    </source>
</evidence>
<evidence type="ECO:0000256" key="3">
    <source>
        <dbReference type="ARBA" id="ARBA00022989"/>
    </source>
</evidence>
<evidence type="ECO:0000256" key="5">
    <source>
        <dbReference type="ARBA" id="ARBA00038359"/>
    </source>
</evidence>
<proteinExistence type="inferred from homology"/>
<organism evidence="9 10">
    <name type="scientific">Pyrenophora seminiperda CCB06</name>
    <dbReference type="NCBI Taxonomy" id="1302712"/>
    <lineage>
        <taxon>Eukaryota</taxon>
        <taxon>Fungi</taxon>
        <taxon>Dikarya</taxon>
        <taxon>Ascomycota</taxon>
        <taxon>Pezizomycotina</taxon>
        <taxon>Dothideomycetes</taxon>
        <taxon>Pleosporomycetidae</taxon>
        <taxon>Pleosporales</taxon>
        <taxon>Pleosporineae</taxon>
        <taxon>Pleosporaceae</taxon>
        <taxon>Pyrenophora</taxon>
    </lineage>
</organism>
<reference evidence="9 10" key="1">
    <citation type="journal article" date="2014" name="PLoS ONE">
        <title>De novo Genome Assembly of the Fungal Plant Pathogen Pyrenophora semeniperda.</title>
        <authorList>
            <person name="Soliai M.M."/>
            <person name="Meyer S.E."/>
            <person name="Udall J.A."/>
            <person name="Elzinga D.E."/>
            <person name="Hermansen R.A."/>
            <person name="Bodily P.M."/>
            <person name="Hart A.A."/>
            <person name="Coleman C.E."/>
        </authorList>
    </citation>
    <scope>NUCLEOTIDE SEQUENCE [LARGE SCALE GENOMIC DNA]</scope>
    <source>
        <strain evidence="9 10">CCB06</strain>
        <tissue evidence="9">Mycelium</tissue>
    </source>
</reference>
<dbReference type="EMBL" id="KE747844">
    <property type="protein sequence ID" value="RMZ74449.1"/>
    <property type="molecule type" value="Genomic_DNA"/>
</dbReference>
<sequence length="417" mass="45343">MASGSALTPAILATWPVPNYIDPVTRRAPLDAAIYATTIPMVLFVAARIYVRANQKSGIGIGIDDWIIVGATMFGIATSVTLLILTSQALGRHLYDVKLEWLVTFAKLNLATLTLYNASITLTKVSVCMTYLKLFPSRTNRLFCWTMIAYSVLWGVITSAMYILQCMTFADVVPVSPIQSLWDPTITAKMCLDSHQLLTASATLNVVSDFLIFLWPVAPLWRIQLPLPQRVHLVSVFSFGVLACVGGILKTIWAQDYFKTWDTTWVGARVSIAVVIEYNVGTMSGCLPCLRPLLAMIAPKLFAGSSAASKGSPANSGGSSWRKSPFGSKNTNSIRLGSDGPSEYADTYEFTDPKNPGAAHTSVAGGKRASQSDVDIMALPSIRVTKDISIRDGNISPGILTSDATSEEWIMKEDFHR</sequence>
<evidence type="ECO:0000256" key="4">
    <source>
        <dbReference type="ARBA" id="ARBA00023136"/>
    </source>
</evidence>
<feature type="transmembrane region" description="Helical" evidence="7">
    <location>
        <begin position="63"/>
        <end position="90"/>
    </location>
</feature>
<dbReference type="AlphaFoldDB" id="A0A3M7MJB5"/>
<feature type="transmembrane region" description="Helical" evidence="7">
    <location>
        <begin position="202"/>
        <end position="221"/>
    </location>
</feature>
<feature type="transmembrane region" description="Helical" evidence="7">
    <location>
        <begin position="110"/>
        <end position="132"/>
    </location>
</feature>
<comment type="subcellular location">
    <subcellularLocation>
        <location evidence="1">Membrane</location>
        <topology evidence="1">Multi-pass membrane protein</topology>
    </subcellularLocation>
</comment>
<gene>
    <name evidence="9" type="ORF">GMOD_00003492</name>
</gene>